<dbReference type="GO" id="GO:0016791">
    <property type="term" value="F:phosphatase activity"/>
    <property type="evidence" value="ECO:0007669"/>
    <property type="project" value="TreeGrafter"/>
</dbReference>
<dbReference type="RefSeq" id="WP_073501959.1">
    <property type="nucleotide sequence ID" value="NZ_FRBI01000026.1"/>
</dbReference>
<dbReference type="Proteomes" id="UP000184111">
    <property type="component" value="Unassembled WGS sequence"/>
</dbReference>
<reference evidence="1 2" key="1">
    <citation type="submission" date="2016-11" db="EMBL/GenBank/DDBJ databases">
        <authorList>
            <person name="Jaros S."/>
            <person name="Januszkiewicz K."/>
            <person name="Wedrychowicz H."/>
        </authorList>
    </citation>
    <scope>NUCLEOTIDE SEQUENCE [LARGE SCALE GENOMIC DNA]</scope>
    <source>
        <strain evidence="1 2">CGMCC 4.2025</strain>
    </source>
</reference>
<keyword evidence="2" id="KW-1185">Reference proteome</keyword>
<dbReference type="SUPFAM" id="SSF53254">
    <property type="entry name" value="Phosphoglycerate mutase-like"/>
    <property type="match status" value="1"/>
</dbReference>
<dbReference type="PANTHER" id="PTHR48100:SF51">
    <property type="entry name" value="PHOSPHOGLYCERATE MUTASE"/>
    <property type="match status" value="1"/>
</dbReference>
<proteinExistence type="predicted"/>
<dbReference type="PANTHER" id="PTHR48100">
    <property type="entry name" value="BROAD-SPECIFICITY PHOSPHATASE YOR283W-RELATED"/>
    <property type="match status" value="1"/>
</dbReference>
<dbReference type="Gene3D" id="3.40.50.1240">
    <property type="entry name" value="Phosphoglycerate mutase-like"/>
    <property type="match status" value="1"/>
</dbReference>
<evidence type="ECO:0000313" key="2">
    <source>
        <dbReference type="Proteomes" id="UP000184111"/>
    </source>
</evidence>
<dbReference type="GO" id="GO:0005737">
    <property type="term" value="C:cytoplasm"/>
    <property type="evidence" value="ECO:0007669"/>
    <property type="project" value="TreeGrafter"/>
</dbReference>
<dbReference type="SMART" id="SM00855">
    <property type="entry name" value="PGAM"/>
    <property type="match status" value="1"/>
</dbReference>
<dbReference type="AlphaFoldDB" id="A0A1M7PW22"/>
<sequence length="224" mass="24571">MSNTSAGSDELTVVHVVRHGEVHNPGGVLYGRAPGYHLSELGRQMADRVAEHLARRDITYVVASPLERAQETATPIAKAHGLDVAADPRLLEAANIFEGKTFGVGDGALRKPANWKYLRNPFRPSWGEPYVDQVVRMTAAVGAARDAARGHEAVCVSHQLPIWILRSYAERRRLWHDPRRRQCTLASVTSFTYRGDEIVSVGYAEPAIDLVPPHLRGAKGPKGA</sequence>
<dbReference type="CDD" id="cd07067">
    <property type="entry name" value="HP_PGM_like"/>
    <property type="match status" value="1"/>
</dbReference>
<evidence type="ECO:0000313" key="1">
    <source>
        <dbReference type="EMBL" id="SHN21737.1"/>
    </source>
</evidence>
<dbReference type="OrthoDB" id="3215466at2"/>
<dbReference type="InterPro" id="IPR013078">
    <property type="entry name" value="His_Pase_superF_clade-1"/>
</dbReference>
<gene>
    <name evidence="1" type="ORF">SAMN05216499_12659</name>
</gene>
<dbReference type="STRING" id="310782.SAMN05216499_12659"/>
<dbReference type="InterPro" id="IPR029033">
    <property type="entry name" value="His_PPase_superfam"/>
</dbReference>
<dbReference type="Pfam" id="PF00300">
    <property type="entry name" value="His_Phos_1"/>
    <property type="match status" value="1"/>
</dbReference>
<dbReference type="EMBL" id="FRBI01000026">
    <property type="protein sequence ID" value="SHN21737.1"/>
    <property type="molecule type" value="Genomic_DNA"/>
</dbReference>
<protein>
    <submittedName>
        <fullName evidence="1">Broad specificity phosphatase PhoE</fullName>
    </submittedName>
</protein>
<name>A0A1M7PW22_9ACTN</name>
<dbReference type="InterPro" id="IPR050275">
    <property type="entry name" value="PGM_Phosphatase"/>
</dbReference>
<organism evidence="1 2">
    <name type="scientific">Actinacidiphila paucisporea</name>
    <dbReference type="NCBI Taxonomy" id="310782"/>
    <lineage>
        <taxon>Bacteria</taxon>
        <taxon>Bacillati</taxon>
        <taxon>Actinomycetota</taxon>
        <taxon>Actinomycetes</taxon>
        <taxon>Kitasatosporales</taxon>
        <taxon>Streptomycetaceae</taxon>
        <taxon>Actinacidiphila</taxon>
    </lineage>
</organism>
<accession>A0A1M7PW22</accession>